<reference evidence="3" key="1">
    <citation type="submission" date="2017-09" db="EMBL/GenBank/DDBJ databases">
        <title>Yangia sp. SAOS 153D whole genome sequencing.</title>
        <authorList>
            <person name="Verma A."/>
            <person name="Krishnamurthi S."/>
        </authorList>
    </citation>
    <scope>NUCLEOTIDE SEQUENCE [LARGE SCALE GENOMIC DNA]</scope>
    <source>
        <strain evidence="3">SAOS 153D</strain>
    </source>
</reference>
<evidence type="ECO:0000313" key="4">
    <source>
        <dbReference type="Proteomes" id="UP000217448"/>
    </source>
</evidence>
<feature type="chain" id="PRO_5012336146" evidence="1">
    <location>
        <begin position="25"/>
        <end position="205"/>
    </location>
</feature>
<gene>
    <name evidence="2" type="ORF">CLG85_014235</name>
    <name evidence="3" type="ORF">CLG85_07540</name>
</gene>
<protein>
    <submittedName>
        <fullName evidence="3">Isoquinoline 1-oxidoreductase subunit</fullName>
    </submittedName>
</protein>
<dbReference type="EMBL" id="NTHN01000094">
    <property type="protein sequence ID" value="PBD19774.1"/>
    <property type="molecule type" value="Genomic_DNA"/>
</dbReference>
<dbReference type="AlphaFoldDB" id="A0A2A3JZ66"/>
<dbReference type="RefSeq" id="WP_095881713.1">
    <property type="nucleotide sequence ID" value="NZ_NTHN02000025.1"/>
</dbReference>
<dbReference type="Proteomes" id="UP000217448">
    <property type="component" value="Unassembled WGS sequence"/>
</dbReference>
<organism evidence="3">
    <name type="scientific">Alloyangia mangrovi</name>
    <dbReference type="NCBI Taxonomy" id="1779329"/>
    <lineage>
        <taxon>Bacteria</taxon>
        <taxon>Pseudomonadati</taxon>
        <taxon>Pseudomonadota</taxon>
        <taxon>Alphaproteobacteria</taxon>
        <taxon>Rhodobacterales</taxon>
        <taxon>Roseobacteraceae</taxon>
        <taxon>Alloyangia</taxon>
    </lineage>
</organism>
<evidence type="ECO:0000313" key="3">
    <source>
        <dbReference type="EMBL" id="PBD19774.1"/>
    </source>
</evidence>
<dbReference type="InterPro" id="IPR036280">
    <property type="entry name" value="Multihaem_cyt_sf"/>
</dbReference>
<evidence type="ECO:0000256" key="1">
    <source>
        <dbReference type="SAM" id="SignalP"/>
    </source>
</evidence>
<keyword evidence="4" id="KW-1185">Reference proteome</keyword>
<proteinExistence type="predicted"/>
<evidence type="ECO:0000313" key="2">
    <source>
        <dbReference type="EMBL" id="MCT4371418.1"/>
    </source>
</evidence>
<reference evidence="2" key="3">
    <citation type="submission" date="2024-05" db="EMBL/GenBank/DDBJ databases">
        <title>Yangia mangrovi SAOS 153D genome.</title>
        <authorList>
            <person name="Verma A."/>
            <person name="Pal Y."/>
            <person name="Sundharam S."/>
            <person name="Bisht B."/>
            <person name="Srinivasan K."/>
        </authorList>
    </citation>
    <scope>NUCLEOTIDE SEQUENCE</scope>
    <source>
        <strain evidence="2">SAOS 153D</strain>
    </source>
</reference>
<dbReference type="OrthoDB" id="656942at2"/>
<dbReference type="EMBL" id="NTHN02000025">
    <property type="protein sequence ID" value="MCT4371418.1"/>
    <property type="molecule type" value="Genomic_DNA"/>
</dbReference>
<comment type="caution">
    <text evidence="3">The sequence shown here is derived from an EMBL/GenBank/DDBJ whole genome shotgun (WGS) entry which is preliminary data.</text>
</comment>
<keyword evidence="1" id="KW-0732">Signal</keyword>
<feature type="signal peptide" evidence="1">
    <location>
        <begin position="1"/>
        <end position="24"/>
    </location>
</feature>
<dbReference type="SUPFAM" id="SSF48695">
    <property type="entry name" value="Multiheme cytochromes"/>
    <property type="match status" value="1"/>
</dbReference>
<name>A0A2A3JZ66_9RHOB</name>
<accession>A0A2A3JZ66</accession>
<sequence>MRKTILMAALLGAAPTLLALPSLAETVKGLRTVDEFDGIENETERSVALFTEMMAVIEHPRCLNCHPVGDSPRQGMDMHPHVPPVVRGDADFGAPGMRCNTCHGEENFTFVTKEGSIPGHSPWQLAPIEMGWVGKSAAEICAQLKDPERNGGRSMEDLHEHNATDGLVGWGWDPGEGREPAPGTQEVFGQLTKAWIETGSACPDS</sequence>
<reference evidence="4" key="2">
    <citation type="submission" date="2023-07" db="EMBL/GenBank/DDBJ databases">
        <title>Yangia mangrovi SAOS 153D genome.</title>
        <authorList>
            <person name="Verma A."/>
            <person name="Pal Y."/>
            <person name="Sundharam S."/>
            <person name="Bisht B."/>
            <person name="Srinivasan K."/>
        </authorList>
    </citation>
    <scope>NUCLEOTIDE SEQUENCE [LARGE SCALE GENOMIC DNA]</scope>
    <source>
        <strain evidence="4">SAOS 153D</strain>
    </source>
</reference>